<reference evidence="3" key="1">
    <citation type="submission" date="2018-08" db="EMBL/GenBank/DDBJ databases">
        <title>Thalassotalea euphylliae genome.</title>
        <authorList>
            <person name="Summers S."/>
            <person name="Rice S.A."/>
            <person name="Freckelton M.L."/>
            <person name="Nedved B.T."/>
            <person name="Hadfield M.G."/>
        </authorList>
    </citation>
    <scope>NUCLEOTIDE SEQUENCE [LARGE SCALE GENOMIC DNA]</scope>
    <source>
        <strain evidence="3">H3</strain>
    </source>
</reference>
<evidence type="ECO:0000313" key="2">
    <source>
        <dbReference type="EMBL" id="REL32523.1"/>
    </source>
</evidence>
<keyword evidence="3" id="KW-1185">Reference proteome</keyword>
<dbReference type="AlphaFoldDB" id="A0A3E0U7K3"/>
<evidence type="ECO:0000313" key="3">
    <source>
        <dbReference type="Proteomes" id="UP000256899"/>
    </source>
</evidence>
<proteinExistence type="predicted"/>
<feature type="transmembrane region" description="Helical" evidence="1">
    <location>
        <begin position="111"/>
        <end position="129"/>
    </location>
</feature>
<dbReference type="EMBL" id="QUOT01000001">
    <property type="protein sequence ID" value="REL32523.1"/>
    <property type="molecule type" value="Genomic_DNA"/>
</dbReference>
<comment type="caution">
    <text evidence="2">The sequence shown here is derived from an EMBL/GenBank/DDBJ whole genome shotgun (WGS) entry which is preliminary data.</text>
</comment>
<keyword evidence="1" id="KW-0812">Transmembrane</keyword>
<gene>
    <name evidence="2" type="ORF">DXX94_18405</name>
</gene>
<accession>A0A3E0U7K3</accession>
<evidence type="ECO:0000256" key="1">
    <source>
        <dbReference type="SAM" id="Phobius"/>
    </source>
</evidence>
<dbReference type="Proteomes" id="UP000256899">
    <property type="component" value="Unassembled WGS sequence"/>
</dbReference>
<name>A0A3E0U7K3_9GAMM</name>
<sequence length="187" mass="20553">MSITAIALGIAKLLDVDDWVIDKLTSSDNQAVNLAGKVVEAALDITGASSPKVALISLEQNTEYRYQLDKRLQEQKHELLMAAFADRSDARDMYKAHHSQADQIAKGIMRWNLPVVLLLVIANCLVVFYFKDNAALLAIVCNAIGMAMQKLFDERQAVTAFFFGSSLGSKQKDAAANSQLNISPKHQ</sequence>
<organism evidence="2 3">
    <name type="scientific">Thalassotalea euphylliae</name>
    <dbReference type="NCBI Taxonomy" id="1655234"/>
    <lineage>
        <taxon>Bacteria</taxon>
        <taxon>Pseudomonadati</taxon>
        <taxon>Pseudomonadota</taxon>
        <taxon>Gammaproteobacteria</taxon>
        <taxon>Alteromonadales</taxon>
        <taxon>Colwelliaceae</taxon>
        <taxon>Thalassotalea</taxon>
    </lineage>
</organism>
<protein>
    <submittedName>
        <fullName evidence="2">Uncharacterized protein</fullName>
    </submittedName>
</protein>
<keyword evidence="1" id="KW-1133">Transmembrane helix</keyword>
<keyword evidence="1" id="KW-0472">Membrane</keyword>
<dbReference type="RefSeq" id="WP_116018149.1">
    <property type="nucleotide sequence ID" value="NZ_QUOT01000001.1"/>
</dbReference>